<dbReference type="AlphaFoldDB" id="A0A919QXB4"/>
<proteinExistence type="predicted"/>
<gene>
    <name evidence="1" type="ORF">Sru01_06590</name>
</gene>
<evidence type="ECO:0000313" key="1">
    <source>
        <dbReference type="EMBL" id="GII75677.1"/>
    </source>
</evidence>
<comment type="caution">
    <text evidence="1">The sequence shown here is derived from an EMBL/GenBank/DDBJ whole genome shotgun (WGS) entry which is preliminary data.</text>
</comment>
<name>A0A919QXB4_9ACTN</name>
<protein>
    <submittedName>
        <fullName evidence="1">Uncharacterized protein</fullName>
    </submittedName>
</protein>
<reference evidence="1" key="1">
    <citation type="submission" date="2021-01" db="EMBL/GenBank/DDBJ databases">
        <title>Whole genome shotgun sequence of Sphaerisporangium rufum NBRC 109079.</title>
        <authorList>
            <person name="Komaki H."/>
            <person name="Tamura T."/>
        </authorList>
    </citation>
    <scope>NUCLEOTIDE SEQUENCE</scope>
    <source>
        <strain evidence="1">NBRC 109079</strain>
    </source>
</reference>
<dbReference type="EMBL" id="BOOU01000010">
    <property type="protein sequence ID" value="GII75677.1"/>
    <property type="molecule type" value="Genomic_DNA"/>
</dbReference>
<accession>A0A919QXB4</accession>
<sequence length="568" mass="63433">MTSGRYRTIFHTNLAPADAFATAARELRSWLVVKSRHKPIDVRAYDDGHARLGPGIMLLPSSRTEPDGTRTQQWQLREHDGNGYWLSSLTVHAPAKRKDGHRTWFWLDVEHVPTADGVDAGEEPRSHRAAVPGIVRSLLQVVDAYDHWAMLTPEPALVRTDDVETLLEILTDEDRRLPTVVASPHDTTPFETWREKVRCTTKHLPGLASLYILDPPAAEQFNKAVGAAYSVRGGAIRTYLPALDLALDEDAARHRVLSGARIETDQHTAARLLAGAPRRLTADGRLPDALVRLNRTAVTASPAPVTRKSPVTAGMDFSVLLGENMRLNKEIDELRELLEYGDHERRNSDEKAATLTDDLLNTVAELEVANQAIAELSDSLRVLRRRFHLDGRPAEAYLPEGEPVRLPIRLPDVLDRLEELDRIEFTGDPGTVWKLDSKAQSSNWAQTTWMTLLAMQDYVEAVVKDEFNGDFRRWCAATPPGARSISAGKVTPDESDTVKNNTKMRRQREFRVPTEVSPSGRVFMWSHIRLGGGAGISAPRMHFHDDARGTVKVYIGYIGPHLDVRTTN</sequence>
<evidence type="ECO:0000313" key="2">
    <source>
        <dbReference type="Proteomes" id="UP000655287"/>
    </source>
</evidence>
<dbReference type="Proteomes" id="UP000655287">
    <property type="component" value="Unassembled WGS sequence"/>
</dbReference>
<keyword evidence="2" id="KW-1185">Reference proteome</keyword>
<organism evidence="1 2">
    <name type="scientific">Sphaerisporangium rufum</name>
    <dbReference type="NCBI Taxonomy" id="1381558"/>
    <lineage>
        <taxon>Bacteria</taxon>
        <taxon>Bacillati</taxon>
        <taxon>Actinomycetota</taxon>
        <taxon>Actinomycetes</taxon>
        <taxon>Streptosporangiales</taxon>
        <taxon>Streptosporangiaceae</taxon>
        <taxon>Sphaerisporangium</taxon>
    </lineage>
</organism>
<dbReference type="RefSeq" id="WP_203982333.1">
    <property type="nucleotide sequence ID" value="NZ_BOOU01000010.1"/>
</dbReference>